<dbReference type="STRING" id="366584.SAMN05216377_110136"/>
<dbReference type="AlphaFoldDB" id="A0A1G7SYU3"/>
<organism evidence="1 2">
    <name type="scientific">Pseudonocardia oroxyli</name>
    <dbReference type="NCBI Taxonomy" id="366584"/>
    <lineage>
        <taxon>Bacteria</taxon>
        <taxon>Bacillati</taxon>
        <taxon>Actinomycetota</taxon>
        <taxon>Actinomycetes</taxon>
        <taxon>Pseudonocardiales</taxon>
        <taxon>Pseudonocardiaceae</taxon>
        <taxon>Pseudonocardia</taxon>
    </lineage>
</organism>
<evidence type="ECO:0000313" key="1">
    <source>
        <dbReference type="EMBL" id="SDG27944.1"/>
    </source>
</evidence>
<dbReference type="EMBL" id="FNBE01000010">
    <property type="protein sequence ID" value="SDG27944.1"/>
    <property type="molecule type" value="Genomic_DNA"/>
</dbReference>
<sequence length="58" mass="6323">MSNRSVVVELPDVIHAELQGWAGAVLDESVESVLSALAYELAQNEELRAFTARLLPTL</sequence>
<dbReference type="Proteomes" id="UP000198967">
    <property type="component" value="Unassembled WGS sequence"/>
</dbReference>
<evidence type="ECO:0000313" key="2">
    <source>
        <dbReference type="Proteomes" id="UP000198967"/>
    </source>
</evidence>
<protein>
    <submittedName>
        <fullName evidence="1">Uncharacterized protein</fullName>
    </submittedName>
</protein>
<gene>
    <name evidence="1" type="ORF">SAMN05216377_110136</name>
</gene>
<dbReference type="RefSeq" id="WP_176921367.1">
    <property type="nucleotide sequence ID" value="NZ_FNBE01000010.1"/>
</dbReference>
<reference evidence="1 2" key="1">
    <citation type="submission" date="2016-10" db="EMBL/GenBank/DDBJ databases">
        <authorList>
            <person name="de Groot N.N."/>
        </authorList>
    </citation>
    <scope>NUCLEOTIDE SEQUENCE [LARGE SCALE GENOMIC DNA]</scope>
    <source>
        <strain evidence="1 2">CGMCC 4.3143</strain>
    </source>
</reference>
<accession>A0A1G7SYU3</accession>
<name>A0A1G7SYU3_PSEOR</name>
<keyword evidence="2" id="KW-1185">Reference proteome</keyword>
<proteinExistence type="predicted"/>